<dbReference type="PANTHER" id="PTHR43422:SF3">
    <property type="entry name" value="THIAMINE THIAZOLE SYNTHASE"/>
    <property type="match status" value="1"/>
</dbReference>
<keyword evidence="1" id="KW-0503">Monooxygenase</keyword>
<proteinExistence type="predicted"/>
<sequence length="451" mass="49316">MHPISPRRGHAVVIGASMGGLLAARALSESFERVTVLDRDELPTEPSPRRGVPQGRHPHALLARGREVLDEFFPGLSDELLAAGVPLIDVRSDFHWYADGRLLCPGPSGLFALGVSRPLLEFAVGSRVAALPRVSIVDRCEVTGLTSSPDRRRITGVRMRNRSADAVEFVLDADLVVDAAGRGTRSPVWLDELGYARAPEDRVRIDVTYLSRLYRREPHHLGGRLGSTFAPYPGQLRSGLVLGQEGERFMVNISAWGGDAVLPTDDAGMAEFAEHLAAPDIAEIIRSAPPLSEPVLSRYPASVRRRYEQLDRFPEAYLVTADALCSFNPSYGQGMTVAALEAQLLGRLLHEGGDELWLRFFTASATLLDNPWDIVVGGDLRFPYVEGERTAEMLEMGEYLERYREAAEDDAVLATALLRVINMLDGPERLGAPELQERVLRGAGPARAAVG</sequence>
<dbReference type="PANTHER" id="PTHR43422">
    <property type="entry name" value="THIAMINE THIAZOLE SYNTHASE"/>
    <property type="match status" value="1"/>
</dbReference>
<evidence type="ECO:0000313" key="1">
    <source>
        <dbReference type="EMBL" id="NMH76586.1"/>
    </source>
</evidence>
<comment type="caution">
    <text evidence="1">The sequence shown here is derived from an EMBL/GenBank/DDBJ whole genome shotgun (WGS) entry which is preliminary data.</text>
</comment>
<organism evidence="1 2">
    <name type="scientific">Pseudonocardia xinjiangensis</name>
    <dbReference type="NCBI Taxonomy" id="75289"/>
    <lineage>
        <taxon>Bacteria</taxon>
        <taxon>Bacillati</taxon>
        <taxon>Actinomycetota</taxon>
        <taxon>Actinomycetes</taxon>
        <taxon>Pseudonocardiales</taxon>
        <taxon>Pseudonocardiaceae</taxon>
        <taxon>Pseudonocardia</taxon>
    </lineage>
</organism>
<accession>A0ABX1RBR6</accession>
<dbReference type="RefSeq" id="WP_169394653.1">
    <property type="nucleotide sequence ID" value="NZ_BAAAJH010000017.1"/>
</dbReference>
<evidence type="ECO:0000313" key="2">
    <source>
        <dbReference type="Proteomes" id="UP001296706"/>
    </source>
</evidence>
<keyword evidence="2" id="KW-1185">Reference proteome</keyword>
<dbReference type="Gene3D" id="3.50.50.60">
    <property type="entry name" value="FAD/NAD(P)-binding domain"/>
    <property type="match status" value="1"/>
</dbReference>
<reference evidence="1 2" key="1">
    <citation type="submission" date="2020-04" db="EMBL/GenBank/DDBJ databases">
        <authorList>
            <person name="Klaysubun C."/>
            <person name="Duangmal K."/>
            <person name="Lipun K."/>
        </authorList>
    </citation>
    <scope>NUCLEOTIDE SEQUENCE [LARGE SCALE GENOMIC DNA]</scope>
    <source>
        <strain evidence="1 2">JCM 11839</strain>
    </source>
</reference>
<dbReference type="SUPFAM" id="SSF51905">
    <property type="entry name" value="FAD/NAD(P)-binding domain"/>
    <property type="match status" value="1"/>
</dbReference>
<name>A0ABX1RBR6_9PSEU</name>
<protein>
    <submittedName>
        <fullName evidence="1">Squalene monooxygenase</fullName>
    </submittedName>
</protein>
<gene>
    <name evidence="1" type="ORF">HF577_05640</name>
</gene>
<dbReference type="InterPro" id="IPR036188">
    <property type="entry name" value="FAD/NAD-bd_sf"/>
</dbReference>
<keyword evidence="1" id="KW-0560">Oxidoreductase</keyword>
<dbReference type="EMBL" id="JAAXKY010000010">
    <property type="protein sequence ID" value="NMH76586.1"/>
    <property type="molecule type" value="Genomic_DNA"/>
</dbReference>
<dbReference type="GO" id="GO:0004497">
    <property type="term" value="F:monooxygenase activity"/>
    <property type="evidence" value="ECO:0007669"/>
    <property type="project" value="UniProtKB-KW"/>
</dbReference>
<dbReference type="Proteomes" id="UP001296706">
    <property type="component" value="Unassembled WGS sequence"/>
</dbReference>